<dbReference type="RefSeq" id="WP_132189240.1">
    <property type="nucleotide sequence ID" value="NZ_SLWM01000005.1"/>
</dbReference>
<dbReference type="Proteomes" id="UP000295818">
    <property type="component" value="Unassembled WGS sequence"/>
</dbReference>
<evidence type="ECO:0000313" key="2">
    <source>
        <dbReference type="Proteomes" id="UP000295818"/>
    </source>
</evidence>
<dbReference type="EMBL" id="SLWM01000005">
    <property type="protein sequence ID" value="TCO24320.1"/>
    <property type="molecule type" value="Genomic_DNA"/>
</dbReference>
<proteinExistence type="predicted"/>
<name>A0ABY2BLW6_9ACTN</name>
<evidence type="ECO:0000313" key="1">
    <source>
        <dbReference type="EMBL" id="TCO24320.1"/>
    </source>
</evidence>
<reference evidence="1 2" key="1">
    <citation type="journal article" date="2015" name="Stand. Genomic Sci.">
        <title>Genomic Encyclopedia of Bacterial and Archaeal Type Strains, Phase III: the genomes of soil and plant-associated and newly described type strains.</title>
        <authorList>
            <person name="Whitman W.B."/>
            <person name="Woyke T."/>
            <person name="Klenk H.P."/>
            <person name="Zhou Y."/>
            <person name="Lilburn T.G."/>
            <person name="Beck B.J."/>
            <person name="De Vos P."/>
            <person name="Vandamme P."/>
            <person name="Eisen J.A."/>
            <person name="Garrity G."/>
            <person name="Hugenholtz P."/>
            <person name="Kyrpides N.C."/>
        </authorList>
    </citation>
    <scope>NUCLEOTIDE SEQUENCE [LARGE SCALE GENOMIC DNA]</scope>
    <source>
        <strain evidence="1 2">VKM Ac-2538</strain>
    </source>
</reference>
<comment type="caution">
    <text evidence="1">The sequence shown here is derived from an EMBL/GenBank/DDBJ whole genome shotgun (WGS) entry which is preliminary data.</text>
</comment>
<sequence>MTAGDYIARIVDVPDHGIRLEPAPDSTTPEQANEVNLLGLAVALALGSAGYHHHPEPRDPELQTLDALLAGEVTMPWLSEDPAGETTYIVCESTSTGAPKCRVEQRQL</sequence>
<accession>A0ABY2BLW6</accession>
<gene>
    <name evidence="1" type="ORF">EV644_105354</name>
</gene>
<keyword evidence="2" id="KW-1185">Reference proteome</keyword>
<protein>
    <submittedName>
        <fullName evidence="1">Uncharacterized protein</fullName>
    </submittedName>
</protein>
<organism evidence="1 2">
    <name type="scientific">Kribbella orskensis</name>
    <dbReference type="NCBI Taxonomy" id="2512216"/>
    <lineage>
        <taxon>Bacteria</taxon>
        <taxon>Bacillati</taxon>
        <taxon>Actinomycetota</taxon>
        <taxon>Actinomycetes</taxon>
        <taxon>Propionibacteriales</taxon>
        <taxon>Kribbellaceae</taxon>
        <taxon>Kribbella</taxon>
    </lineage>
</organism>